<protein>
    <submittedName>
        <fullName evidence="1">Uncharacterized protein</fullName>
    </submittedName>
</protein>
<proteinExistence type="predicted"/>
<sequence>MLYIGIGGEKMTRSGAPTDWEVSLGKFCQVPECTSLAKHIIDGEYRCGRHTKSGGEAIVKITGGESTGGER</sequence>
<dbReference type="AlphaFoldDB" id="A0A6M3LE80"/>
<evidence type="ECO:0000313" key="1">
    <source>
        <dbReference type="EMBL" id="QJA92659.1"/>
    </source>
</evidence>
<organism evidence="1">
    <name type="scientific">viral metagenome</name>
    <dbReference type="NCBI Taxonomy" id="1070528"/>
    <lineage>
        <taxon>unclassified sequences</taxon>
        <taxon>metagenomes</taxon>
        <taxon>organismal metagenomes</taxon>
    </lineage>
</organism>
<gene>
    <name evidence="1" type="ORF">MM415B04534_0002</name>
</gene>
<dbReference type="EMBL" id="MT143086">
    <property type="protein sequence ID" value="QJA92659.1"/>
    <property type="molecule type" value="Genomic_DNA"/>
</dbReference>
<reference evidence="1" key="1">
    <citation type="submission" date="2020-03" db="EMBL/GenBank/DDBJ databases">
        <title>The deep terrestrial virosphere.</title>
        <authorList>
            <person name="Holmfeldt K."/>
            <person name="Nilsson E."/>
            <person name="Simone D."/>
            <person name="Lopez-Fernandez M."/>
            <person name="Wu X."/>
            <person name="de Brujin I."/>
            <person name="Lundin D."/>
            <person name="Andersson A."/>
            <person name="Bertilsson S."/>
            <person name="Dopson M."/>
        </authorList>
    </citation>
    <scope>NUCLEOTIDE SEQUENCE</scope>
    <source>
        <strain evidence="1">MM415B04534</strain>
    </source>
</reference>
<accession>A0A6M3LE80</accession>
<name>A0A6M3LE80_9ZZZZ</name>